<dbReference type="Gene3D" id="1.10.220.20">
    <property type="match status" value="1"/>
</dbReference>
<evidence type="ECO:0000256" key="3">
    <source>
        <dbReference type="ARBA" id="ARBA00022448"/>
    </source>
</evidence>
<dbReference type="Pfam" id="PF12783">
    <property type="entry name" value="Sec7-like_HUS"/>
    <property type="match status" value="1"/>
</dbReference>
<keyword evidence="4" id="KW-0333">Golgi apparatus</keyword>
<dbReference type="GO" id="GO:0010256">
    <property type="term" value="P:endomembrane system organization"/>
    <property type="evidence" value="ECO:0007669"/>
    <property type="project" value="UniProtKB-ARBA"/>
</dbReference>
<dbReference type="SMART" id="SM00222">
    <property type="entry name" value="Sec7"/>
    <property type="match status" value="1"/>
</dbReference>
<dbReference type="Gene3D" id="1.10.1000.11">
    <property type="entry name" value="Arf Nucleotide-binding Site Opener,domain 2"/>
    <property type="match status" value="1"/>
</dbReference>
<dbReference type="InterPro" id="IPR023394">
    <property type="entry name" value="Sec7_C_sf"/>
</dbReference>
<evidence type="ECO:0000256" key="5">
    <source>
        <dbReference type="SAM" id="MobiDB-lite"/>
    </source>
</evidence>
<evidence type="ECO:0000256" key="2">
    <source>
        <dbReference type="ARBA" id="ARBA00004399"/>
    </source>
</evidence>
<dbReference type="GO" id="GO:0005085">
    <property type="term" value="F:guanyl-nucleotide exchange factor activity"/>
    <property type="evidence" value="ECO:0007669"/>
    <property type="project" value="InterPro"/>
</dbReference>
<dbReference type="CTD" id="36337"/>
<dbReference type="Pfam" id="PF01369">
    <property type="entry name" value="Sec7"/>
    <property type="match status" value="1"/>
</dbReference>
<dbReference type="SUPFAM" id="SSF48371">
    <property type="entry name" value="ARM repeat"/>
    <property type="match status" value="1"/>
</dbReference>
<evidence type="ECO:0000256" key="1">
    <source>
        <dbReference type="ARBA" id="ARBA00004222"/>
    </source>
</evidence>
<dbReference type="InterPro" id="IPR032691">
    <property type="entry name" value="Mon2/Sec7/BIG1-like_HUS"/>
</dbReference>
<sequence length="1949" mass="218932">MALPNNGIFVIKGEMTTLMTAIKRGVRWQSHSYQDEETDNLLKGFQELKEILTRIDDLRLIEPDVYLSPFLEVVRCEDTSGPVTSLALAAINKFLSYGLIDPTHASVPHTVFNIADAVTHARFIGTDQSSDGVVLMRILQVLRTLTLAPEGAMLTNESLCEIMLSCFRICFEGRIHELLKKTAEHYLKDMVQLVFMRLPQFSDDIRAAGVKQLKMRAGIEQSRAKKRSRHSFRKKSYSDDKDANEETPVRPGNSQNNSDSITRNLVEMQEHILQHNNDMNSTADSGNEDKDNDGVGNNVEADPDLASIAEEQLMDQQDLAPLLAETDSIQELLTDTNPINRDVSTADGQCISQSDVSAEYVNQRGIRFTPQLQADFVLQPYGLACVRELFRFLISLCNPNDKQNTDVMIHIGLTLLTVAFEVGADSIGKHAPLLSLVKDELCRNLFSLLTSERISIFSADLQVSFLMFESLRRHLKFQMEKYLTKLTDIIVTENQKVTYEHKEVSLDNILQLWRIPGFVNELYLNYDSDMYCTNLYEDLTKLLAKNVFSATNGVWHTHLLSLDALVTVTEGIEIHCSESKSLNISKEIRTVTESSEKLETIGNIITKNSRVKYALHNPPLEDLMKRKAIKKWLPQGTEHFNAKPKKGIQFFHEHGVLKSDSDPQEIALFLRENPALDKKMIGEYVSNRNNLIILEAFVKTFNFSGVRIDEALRTFLETFRLPGEAPTISLILEQFAEHWHKSNGEPFSDVDSAFTLAYAIIMLNVDQHNQNAKKQAIPMSDSAFKKNLQGVNGGNDFEEKMLDEIYAAIKNDEIVMPSEHGGLIRENYLWKILLKKSASKEGEYYHIPPGTYDSELFRVIYEPLVSALSFIFEQSEDIAIYKHVMSGFEKCALVSAHFGMTENLDKLIISLCKFTVFYNQRRQNNITVLFGSNQKAQLALKSVFNLVHLYGDNVRDGWKHIFDIILSLYSNSLLPKSYIEPEDFIDQRGRIILTYEETPSLQKQDTSLFSSLYSYMVSAENLSKIPSPEEQQYIDMANNCIKDCNLDQLITDSKFLHEEALLELAKSLIELSRGPDVQKSLGYHYNENVAVFFMELLFKIVIQNRDRVMSIWHPVRDHIYTLVMNAAVFDYQFLLERSVIGLLRIAIRLMRNEDMCPVVIQSLRMLLLLKSSTLCRISRQISFGLYELLKTSAQNIHTSTDWTIIFTLLECVGAGAQPPKPVAEEGAAHVDPGTKSEGETQVNSDEESVVSDRGYTSDSELTKTPKHSNPRAQSPLIVPTSPVGTPNTGGWILVGNEGEIQPVMGRTVPPTQYGIALEGNLGAHDPASLIKCCESLAFLVRDVAHITPYNFDICVHCIRTFVEASLQEAKKAGKKSTGNRDARDPRTRRKIVSRKRTEAKNSKSPATSPDEESSEDDFPSGYHHLLLDLMHTLHTRTAQIFKWWAEEGGEIAQEISLWTQGWCPLLQGIARMCCDRREEVRISAIAFLQRALLVHDLQTLNGPEWEQCFHRVLFPLLNYLLQPINAKEPIAMAEFRNRAATVLSKVFLHHLTPLLSLPTFPSLWSHILDYMDRYMHADKSDILVEAIPELLKNMLLVMNSAKTFDGPDGKNPLWHLTWDRIGRFLPTLKDELFKEPEDEHAATMSPTQDLHNSKAINPMQHNIENLTRSSIILQPPVSQQQVSSHLFAHLGQMVSTPIGSTYSTQISPTPISTSTIPSALIPSIMQTNSVNSTILQPTLQPGMPYMPNLLTGIAGLNTTQGLPQHQLHHSFPVLCNSPTVIPNTTATEVQPLSLYAEYIGNPYNIQSTGNTTRTDNILPPKSENMGVTLPSSLEDNLPIAEVKHSEGVKHHIISGCSSEASINLIQSNEQSNGNLPQPAVEDQLNITRTTEISMPGASSANFFQSSNYFSSSESAFMPVGSEILFGIGKRTEGDKVSTSETSSSIGTNV</sequence>
<dbReference type="SUPFAM" id="SSF48425">
    <property type="entry name" value="Sec7 domain"/>
    <property type="match status" value="1"/>
</dbReference>
<feature type="region of interest" description="Disordered" evidence="5">
    <location>
        <begin position="216"/>
        <end position="259"/>
    </location>
</feature>
<protein>
    <recommendedName>
        <fullName evidence="6">SEC7 domain-containing protein</fullName>
    </recommendedName>
</protein>
<dbReference type="PANTHER" id="PTHR10663:SF388">
    <property type="entry name" value="GOLGI-SPECIFIC BREFELDIN A-RESISTANCE GUANINE NUCLEOTIDE EXCHANGE FACTOR 1"/>
    <property type="match status" value="1"/>
</dbReference>
<feature type="domain" description="SEC7" evidence="6">
    <location>
        <begin position="622"/>
        <end position="812"/>
    </location>
</feature>
<feature type="compositionally biased region" description="Basic residues" evidence="5">
    <location>
        <begin position="224"/>
        <end position="235"/>
    </location>
</feature>
<comment type="subcellular location">
    <subcellularLocation>
        <location evidence="2">Endoplasmic reticulum-Golgi intermediate compartment</location>
    </subcellularLocation>
    <subcellularLocation>
        <location evidence="1">Golgi apparatus</location>
        <location evidence="1">cis-Golgi network</location>
    </subcellularLocation>
</comment>
<name>A0AAR5PXJ7_DENPD</name>
<dbReference type="InterPro" id="IPR000904">
    <property type="entry name" value="Sec7_dom"/>
</dbReference>
<feature type="region of interest" description="Disordered" evidence="5">
    <location>
        <begin position="1369"/>
        <end position="1417"/>
    </location>
</feature>
<evidence type="ECO:0000313" key="8">
    <source>
        <dbReference type="Proteomes" id="UP000019118"/>
    </source>
</evidence>
<dbReference type="GeneID" id="109541329"/>
<dbReference type="CDD" id="cd00171">
    <property type="entry name" value="Sec7"/>
    <property type="match status" value="1"/>
</dbReference>
<feature type="compositionally biased region" description="Basic and acidic residues" evidence="5">
    <location>
        <begin position="1222"/>
        <end position="1238"/>
    </location>
</feature>
<dbReference type="GO" id="GO:0016197">
    <property type="term" value="P:endosomal transport"/>
    <property type="evidence" value="ECO:0007669"/>
    <property type="project" value="UniProtKB-ARBA"/>
</dbReference>
<organism evidence="7 8">
    <name type="scientific">Dendroctonus ponderosae</name>
    <name type="common">Mountain pine beetle</name>
    <dbReference type="NCBI Taxonomy" id="77166"/>
    <lineage>
        <taxon>Eukaryota</taxon>
        <taxon>Metazoa</taxon>
        <taxon>Ecdysozoa</taxon>
        <taxon>Arthropoda</taxon>
        <taxon>Hexapoda</taxon>
        <taxon>Insecta</taxon>
        <taxon>Pterygota</taxon>
        <taxon>Neoptera</taxon>
        <taxon>Endopterygota</taxon>
        <taxon>Coleoptera</taxon>
        <taxon>Polyphaga</taxon>
        <taxon>Cucujiformia</taxon>
        <taxon>Curculionidae</taxon>
        <taxon>Scolytinae</taxon>
        <taxon>Dendroctonus</taxon>
    </lineage>
</organism>
<keyword evidence="8" id="KW-1185">Reference proteome</keyword>
<dbReference type="GO" id="GO:0005793">
    <property type="term" value="C:endoplasmic reticulum-Golgi intermediate compartment"/>
    <property type="evidence" value="ECO:0007669"/>
    <property type="project" value="UniProtKB-SubCell"/>
</dbReference>
<dbReference type="EnsemblMetazoa" id="XM_019910159.1">
    <property type="protein sequence ID" value="XP_019765718.1"/>
    <property type="gene ID" value="LOC109541329"/>
</dbReference>
<dbReference type="Pfam" id="PF23325">
    <property type="entry name" value="TPR_28"/>
    <property type="match status" value="1"/>
</dbReference>
<accession>A0AAR5PXJ7</accession>
<dbReference type="InterPro" id="IPR035999">
    <property type="entry name" value="Sec7_dom_sf"/>
</dbReference>
<dbReference type="KEGG" id="dpa:109541329"/>
<evidence type="ECO:0000259" key="6">
    <source>
        <dbReference type="PROSITE" id="PS50190"/>
    </source>
</evidence>
<feature type="region of interest" description="Disordered" evidence="5">
    <location>
        <begin position="277"/>
        <end position="301"/>
    </location>
</feature>
<reference evidence="7" key="2">
    <citation type="submission" date="2024-08" db="UniProtKB">
        <authorList>
            <consortium name="EnsemblMetazoa"/>
        </authorList>
    </citation>
    <scope>IDENTIFICATION</scope>
</reference>
<dbReference type="RefSeq" id="XP_019765718.1">
    <property type="nucleotide sequence ID" value="XM_019910159.2"/>
</dbReference>
<evidence type="ECO:0000256" key="4">
    <source>
        <dbReference type="ARBA" id="ARBA00023034"/>
    </source>
</evidence>
<keyword evidence="3" id="KW-0813">Transport</keyword>
<dbReference type="GO" id="GO:0032012">
    <property type="term" value="P:regulation of ARF protein signal transduction"/>
    <property type="evidence" value="ECO:0007669"/>
    <property type="project" value="InterPro"/>
</dbReference>
<dbReference type="PANTHER" id="PTHR10663">
    <property type="entry name" value="GUANYL-NUCLEOTIDE EXCHANGE FACTOR"/>
    <property type="match status" value="1"/>
</dbReference>
<dbReference type="InterPro" id="IPR016024">
    <property type="entry name" value="ARM-type_fold"/>
</dbReference>
<reference evidence="8" key="1">
    <citation type="journal article" date="2013" name="Genome Biol.">
        <title>Draft genome of the mountain pine beetle, Dendroctonus ponderosae Hopkins, a major forest pest.</title>
        <authorList>
            <person name="Keeling C.I."/>
            <person name="Yuen M.M."/>
            <person name="Liao N.Y."/>
            <person name="Docking T.R."/>
            <person name="Chan S.K."/>
            <person name="Taylor G.A."/>
            <person name="Palmquist D.L."/>
            <person name="Jackman S.D."/>
            <person name="Nguyen A."/>
            <person name="Li M."/>
            <person name="Henderson H."/>
            <person name="Janes J.K."/>
            <person name="Zhao Y."/>
            <person name="Pandoh P."/>
            <person name="Moore R."/>
            <person name="Sperling F.A."/>
            <person name="Huber D.P."/>
            <person name="Birol I."/>
            <person name="Jones S.J."/>
            <person name="Bohlmann J."/>
        </authorList>
    </citation>
    <scope>NUCLEOTIDE SEQUENCE</scope>
</reference>
<dbReference type="GO" id="GO:0005794">
    <property type="term" value="C:Golgi apparatus"/>
    <property type="evidence" value="ECO:0007669"/>
    <property type="project" value="UniProtKB-SubCell"/>
</dbReference>
<proteinExistence type="predicted"/>
<dbReference type="PROSITE" id="PS50190">
    <property type="entry name" value="SEC7"/>
    <property type="match status" value="1"/>
</dbReference>
<dbReference type="InterPro" id="IPR056604">
    <property type="entry name" value="GBF1-like_TPR"/>
</dbReference>
<dbReference type="Proteomes" id="UP000019118">
    <property type="component" value="Unassembled WGS sequence"/>
</dbReference>
<feature type="region of interest" description="Disordered" evidence="5">
    <location>
        <begin position="1219"/>
        <end position="1281"/>
    </location>
</feature>
<dbReference type="FunFam" id="1.10.1000.11:FF:000007">
    <property type="entry name" value="Golgi-specific brefeldin A-resistance guanine nucleotide exchange factor 1"/>
    <property type="match status" value="1"/>
</dbReference>
<evidence type="ECO:0000313" key="7">
    <source>
        <dbReference type="EnsemblMetazoa" id="XP_019765718.1"/>
    </source>
</evidence>